<evidence type="ECO:0000256" key="7">
    <source>
        <dbReference type="SAM" id="MobiDB-lite"/>
    </source>
</evidence>
<keyword evidence="4" id="KW-0949">S-adenosyl-L-methionine</keyword>
<comment type="subcellular location">
    <subcellularLocation>
        <location evidence="6">Cytoplasm</location>
    </subcellularLocation>
    <subcellularLocation>
        <location evidence="6">Nucleus</location>
    </subcellularLocation>
</comment>
<dbReference type="GeneID" id="8299606"/>
<dbReference type="InterPro" id="IPR017408">
    <property type="entry name" value="Arginine_N-MeTrfase_2"/>
</dbReference>
<dbReference type="InterPro" id="IPR026480">
    <property type="entry name" value="RMT2_dom"/>
</dbReference>
<dbReference type="eggNOG" id="KOG1709">
    <property type="taxonomic scope" value="Eukaryota"/>
</dbReference>
<dbReference type="PANTHER" id="PTHR32379">
    <property type="entry name" value="GUANIDINOACETATE N-METHYLTRANSFERASE"/>
    <property type="match status" value="1"/>
</dbReference>
<proteinExistence type="inferred from homology"/>
<dbReference type="FunFam" id="3.40.50.150:FF:000310">
    <property type="entry name" value="Arginine N-methyltransferase 2"/>
    <property type="match status" value="1"/>
</dbReference>
<evidence type="ECO:0000256" key="6">
    <source>
        <dbReference type="PIRNR" id="PIRNR038148"/>
    </source>
</evidence>
<dbReference type="EC" id="2.1.1.-" evidence="6"/>
<dbReference type="HOGENOM" id="CLU_033831_0_0_1"/>
<gene>
    <name evidence="9" type="ORF">CTRG_05285</name>
</gene>
<keyword evidence="3 6" id="KW-0808">Transferase</keyword>
<dbReference type="PIRSF" id="PIRSF038148">
    <property type="entry name" value="Arginine_N-mtfrase-2"/>
    <property type="match status" value="1"/>
</dbReference>
<evidence type="ECO:0000256" key="2">
    <source>
        <dbReference type="ARBA" id="ARBA00022603"/>
    </source>
</evidence>
<evidence type="ECO:0000313" key="9">
    <source>
        <dbReference type="EMBL" id="EER30833.1"/>
    </source>
</evidence>
<dbReference type="OrthoDB" id="19014at2759"/>
<evidence type="ECO:0000256" key="1">
    <source>
        <dbReference type="ARBA" id="ARBA00022490"/>
    </source>
</evidence>
<feature type="compositionally biased region" description="Polar residues" evidence="7">
    <location>
        <begin position="197"/>
        <end position="206"/>
    </location>
</feature>
<dbReference type="Proteomes" id="UP000002037">
    <property type="component" value="Unassembled WGS sequence"/>
</dbReference>
<dbReference type="Gene3D" id="3.40.50.150">
    <property type="entry name" value="Vaccinia Virus protein VP39"/>
    <property type="match status" value="1"/>
</dbReference>
<reference evidence="9 10" key="1">
    <citation type="journal article" date="2009" name="Nature">
        <title>Evolution of pathogenicity and sexual reproduction in eight Candida genomes.</title>
        <authorList>
            <person name="Butler G."/>
            <person name="Rasmussen M.D."/>
            <person name="Lin M.F."/>
            <person name="Santos M.A."/>
            <person name="Sakthikumar S."/>
            <person name="Munro C.A."/>
            <person name="Rheinbay E."/>
            <person name="Grabherr M."/>
            <person name="Forche A."/>
            <person name="Reedy J.L."/>
            <person name="Agrafioti I."/>
            <person name="Arnaud M.B."/>
            <person name="Bates S."/>
            <person name="Brown A.J."/>
            <person name="Brunke S."/>
            <person name="Costanzo M.C."/>
            <person name="Fitzpatrick D.A."/>
            <person name="de Groot P.W."/>
            <person name="Harris D."/>
            <person name="Hoyer L.L."/>
            <person name="Hube B."/>
            <person name="Klis F.M."/>
            <person name="Kodira C."/>
            <person name="Lennard N."/>
            <person name="Logue M.E."/>
            <person name="Martin R."/>
            <person name="Neiman A.M."/>
            <person name="Nikolaou E."/>
            <person name="Quail M.A."/>
            <person name="Quinn J."/>
            <person name="Santos M.C."/>
            <person name="Schmitzberger F.F."/>
            <person name="Sherlock G."/>
            <person name="Shah P."/>
            <person name="Silverstein K.A."/>
            <person name="Skrzypek M.S."/>
            <person name="Soll D."/>
            <person name="Staggs R."/>
            <person name="Stansfield I."/>
            <person name="Stumpf M.P."/>
            <person name="Sudbery P.E."/>
            <person name="Srikantha T."/>
            <person name="Zeng Q."/>
            <person name="Berman J."/>
            <person name="Berriman M."/>
            <person name="Heitman J."/>
            <person name="Gow N.A."/>
            <person name="Lorenz M.C."/>
            <person name="Birren B.W."/>
            <person name="Kellis M."/>
            <person name="Cuomo C.A."/>
        </authorList>
    </citation>
    <scope>NUCLEOTIDE SEQUENCE [LARGE SCALE GENOMIC DNA]</scope>
    <source>
        <strain evidence="10">ATCC MYA-3404 / T1</strain>
    </source>
</reference>
<keyword evidence="5 6" id="KW-0539">Nucleus</keyword>
<sequence length="436" mass="50426">MSDLHDLCRFETRPIDKSYIEKLQHYLKSGIPSTYTVEEAYNYTNNIEIEPSTTTTPLHLICRNVPVDCTEDENQIVNQMVEILFEYGAGWSFTDVENLTPGCILIKRGLKNCKLYDQIVDAGVRAELVLRKVGEFDMEIIEDTDDLNHEEFGEAIPDLVEEKDEVKDEPEQQLNEQPKEQPKQETVAEVDDPVDAPSQNQNSYLNTKLEYTDDSLITKDRKDGVMMAWETDIMKLGADTLFNGAIIDSDTNEEDSEIYILNIGFGMGIIDGFIQNQKPTKHYICEAHPDVLAKLKKDGWYEKENVVILEGRWQDKLDELLSNGQVFFNGIYYDTFSEHYSDMLELFDYVVGLLKPHGVFSFFNGLGADREVVYEVYKKLVEIDLGNYGLECKFKEIDIPKEMLQDNEDKSVWENVKRSYWSCPVYFHPEIKFIDY</sequence>
<dbReference type="InterPro" id="IPR051038">
    <property type="entry name" value="RMT2/GAMT_Mtase"/>
</dbReference>
<evidence type="ECO:0000256" key="3">
    <source>
        <dbReference type="ARBA" id="ARBA00022679"/>
    </source>
</evidence>
<keyword evidence="2 6" id="KW-0489">Methyltransferase</keyword>
<evidence type="ECO:0000256" key="4">
    <source>
        <dbReference type="ARBA" id="ARBA00022691"/>
    </source>
</evidence>
<comment type="subunit">
    <text evidence="6">Monomer.</text>
</comment>
<dbReference type="RefSeq" id="XP_002550987.1">
    <property type="nucleotide sequence ID" value="XM_002550941.1"/>
</dbReference>
<dbReference type="GO" id="GO:0005737">
    <property type="term" value="C:cytoplasm"/>
    <property type="evidence" value="ECO:0007669"/>
    <property type="project" value="UniProtKB-SubCell"/>
</dbReference>
<dbReference type="VEuPathDB" id="FungiDB:CTRG_05285"/>
<dbReference type="PANTHER" id="PTHR32379:SF1">
    <property type="entry name" value="GUANIDINOACETATE N-METHYLTRANSFERASE"/>
    <property type="match status" value="1"/>
</dbReference>
<dbReference type="GO" id="GO:0019702">
    <property type="term" value="F:protein arginine N5-methyltransferase activity"/>
    <property type="evidence" value="ECO:0007669"/>
    <property type="project" value="EnsemblFungi"/>
</dbReference>
<dbReference type="EMBL" id="GG692402">
    <property type="protein sequence ID" value="EER30833.1"/>
    <property type="molecule type" value="Genomic_DNA"/>
</dbReference>
<keyword evidence="1 6" id="KW-0963">Cytoplasm</keyword>
<accession>C5MGT1</accession>
<dbReference type="GO" id="GO:0005634">
    <property type="term" value="C:nucleus"/>
    <property type="evidence" value="ECO:0007669"/>
    <property type="project" value="UniProtKB-SubCell"/>
</dbReference>
<evidence type="ECO:0000256" key="5">
    <source>
        <dbReference type="ARBA" id="ARBA00023242"/>
    </source>
</evidence>
<organism evidence="9 10">
    <name type="scientific">Candida tropicalis (strain ATCC MYA-3404 / T1)</name>
    <name type="common">Yeast</name>
    <dbReference type="NCBI Taxonomy" id="294747"/>
    <lineage>
        <taxon>Eukaryota</taxon>
        <taxon>Fungi</taxon>
        <taxon>Dikarya</taxon>
        <taxon>Ascomycota</taxon>
        <taxon>Saccharomycotina</taxon>
        <taxon>Pichiomycetes</taxon>
        <taxon>Debaryomycetaceae</taxon>
        <taxon>Candida/Lodderomyces clade</taxon>
        <taxon>Candida</taxon>
    </lineage>
</organism>
<dbReference type="PROSITE" id="PS51559">
    <property type="entry name" value="SAM_RMT2"/>
    <property type="match status" value="1"/>
</dbReference>
<dbReference type="KEGG" id="ctp:CTRG_05285"/>
<evidence type="ECO:0000259" key="8">
    <source>
        <dbReference type="PROSITE" id="PS51559"/>
    </source>
</evidence>
<protein>
    <recommendedName>
        <fullName evidence="6">Arginine N-methyltransferase 2</fullName>
        <ecNumber evidence="6">2.1.1.-</ecNumber>
    </recommendedName>
</protein>
<keyword evidence="10" id="KW-1185">Reference proteome</keyword>
<feature type="domain" description="RMT2" evidence="8">
    <location>
        <begin position="197"/>
        <end position="436"/>
    </location>
</feature>
<dbReference type="STRING" id="294747.C5MGT1"/>
<comment type="similarity">
    <text evidence="6">Belongs to the class I-like SAM-binding methyltransferase superfamily. RMT2 methyltransferase family.</text>
</comment>
<dbReference type="InterPro" id="IPR029063">
    <property type="entry name" value="SAM-dependent_MTases_sf"/>
</dbReference>
<dbReference type="AlphaFoldDB" id="C5MGT1"/>
<dbReference type="SUPFAM" id="SSF53335">
    <property type="entry name" value="S-adenosyl-L-methionine-dependent methyltransferases"/>
    <property type="match status" value="1"/>
</dbReference>
<name>C5MGT1_CANTT</name>
<comment type="function">
    <text evidence="6">S-adenosyl-L-methionine-dependent protein-arginine N-methyltransferase that methylates the delta-nitrogen atom of arginine residues to form N5-methylarginine (type IV) in target proteins. Monomethylates ribosomal protein L12.</text>
</comment>
<evidence type="ECO:0000313" key="10">
    <source>
        <dbReference type="Proteomes" id="UP000002037"/>
    </source>
</evidence>
<dbReference type="GO" id="GO:0032259">
    <property type="term" value="P:methylation"/>
    <property type="evidence" value="ECO:0007669"/>
    <property type="project" value="UniProtKB-KW"/>
</dbReference>
<feature type="region of interest" description="Disordered" evidence="7">
    <location>
        <begin position="163"/>
        <end position="207"/>
    </location>
</feature>